<evidence type="ECO:0000256" key="8">
    <source>
        <dbReference type="ARBA" id="ARBA00023209"/>
    </source>
</evidence>
<name>A0A2U1K6S7_9BACI</name>
<dbReference type="InterPro" id="IPR003817">
    <property type="entry name" value="PS_Dcarbxylase"/>
</dbReference>
<accession>A0A2U1K6S7</accession>
<dbReference type="InterPro" id="IPR033177">
    <property type="entry name" value="PSD-B"/>
</dbReference>
<dbReference type="Pfam" id="PF02666">
    <property type="entry name" value="PS_Dcarbxylase"/>
    <property type="match status" value="1"/>
</dbReference>
<dbReference type="GO" id="GO:0006646">
    <property type="term" value="P:phosphatidylethanolamine biosynthetic process"/>
    <property type="evidence" value="ECO:0007669"/>
    <property type="project" value="UniProtKB-UniPathway"/>
</dbReference>
<evidence type="ECO:0000256" key="11">
    <source>
        <dbReference type="ARBA" id="ARBA00023317"/>
    </source>
</evidence>
<evidence type="ECO:0000256" key="10">
    <source>
        <dbReference type="ARBA" id="ARBA00023264"/>
    </source>
</evidence>
<protein>
    <recommendedName>
        <fullName evidence="3">phosphatidylserine decarboxylase</fullName>
        <ecNumber evidence="3">4.1.1.65</ecNumber>
    </recommendedName>
</protein>
<evidence type="ECO:0000256" key="2">
    <source>
        <dbReference type="ARBA" id="ARBA00005189"/>
    </source>
</evidence>
<sequence>MKYYYDKEELSYLLKTIFKYFVELSGNPFASSLLKSMTSSRISRPLIQPFSTIYRINENEMEHPIHHYNTLQEFFTRRLKPNVRPINQSPNTIVSPVDGILSDMGKISSDQSFYIKNRLYTVKEVLGDDRKAADYVDGYFFILYLSPSHYHRVHYPINGEVAFRYALGEKSYPVNHLGTLFGDKPFSTNYRLISELSTCFGKIALVKIGALNINSIHLLHSSTNFKKGEELGYFSFGSTVMLFIEKNPRFKPTTVINSEVHMGQPIGEWT</sequence>
<evidence type="ECO:0000256" key="5">
    <source>
        <dbReference type="ARBA" id="ARBA00022793"/>
    </source>
</evidence>
<dbReference type="NCBIfam" id="TIGR00163">
    <property type="entry name" value="PS_decarb"/>
    <property type="match status" value="1"/>
</dbReference>
<evidence type="ECO:0000256" key="7">
    <source>
        <dbReference type="ARBA" id="ARBA00023145"/>
    </source>
</evidence>
<dbReference type="GO" id="GO:0004609">
    <property type="term" value="F:phosphatidylserine decarboxylase activity"/>
    <property type="evidence" value="ECO:0007669"/>
    <property type="project" value="UniProtKB-EC"/>
</dbReference>
<evidence type="ECO:0000256" key="3">
    <source>
        <dbReference type="ARBA" id="ARBA00012243"/>
    </source>
</evidence>
<evidence type="ECO:0000256" key="12">
    <source>
        <dbReference type="ARBA" id="ARBA00024326"/>
    </source>
</evidence>
<keyword evidence="10" id="KW-1208">Phospholipid metabolism</keyword>
<comment type="cofactor">
    <cofactor evidence="1">
        <name>pyruvate</name>
        <dbReference type="ChEBI" id="CHEBI:15361"/>
    </cofactor>
</comment>
<dbReference type="PANTHER" id="PTHR10067:SF6">
    <property type="entry name" value="PHOSPHATIDYLSERINE DECARBOXYLASE PROENZYME, MITOCHONDRIAL"/>
    <property type="match status" value="1"/>
</dbReference>
<gene>
    <name evidence="13" type="ORF">DCC39_04290</name>
</gene>
<dbReference type="AlphaFoldDB" id="A0A2U1K6S7"/>
<keyword evidence="5" id="KW-0210">Decarboxylase</keyword>
<evidence type="ECO:0000313" key="14">
    <source>
        <dbReference type="Proteomes" id="UP000245998"/>
    </source>
</evidence>
<evidence type="ECO:0000256" key="1">
    <source>
        <dbReference type="ARBA" id="ARBA00001928"/>
    </source>
</evidence>
<keyword evidence="7" id="KW-0865">Zymogen</keyword>
<comment type="pathway">
    <text evidence="2">Lipid metabolism.</text>
</comment>
<dbReference type="EC" id="4.1.1.65" evidence="3"/>
<dbReference type="PANTHER" id="PTHR10067">
    <property type="entry name" value="PHOSPHATIDYLSERINE DECARBOXYLASE"/>
    <property type="match status" value="1"/>
</dbReference>
<evidence type="ECO:0000256" key="4">
    <source>
        <dbReference type="ARBA" id="ARBA00022516"/>
    </source>
</evidence>
<comment type="pathway">
    <text evidence="12">Phospholipid metabolism; phosphatidylethanolamine biosynthesis.</text>
</comment>
<organism evidence="13 14">
    <name type="scientific">Pueribacillus theae</name>
    <dbReference type="NCBI Taxonomy" id="2171751"/>
    <lineage>
        <taxon>Bacteria</taxon>
        <taxon>Bacillati</taxon>
        <taxon>Bacillota</taxon>
        <taxon>Bacilli</taxon>
        <taxon>Bacillales</taxon>
        <taxon>Bacillaceae</taxon>
        <taxon>Pueribacillus</taxon>
    </lineage>
</organism>
<dbReference type="OrthoDB" id="9802030at2"/>
<comment type="caution">
    <text evidence="13">The sequence shown here is derived from an EMBL/GenBank/DDBJ whole genome shotgun (WGS) entry which is preliminary data.</text>
</comment>
<keyword evidence="9" id="KW-0456">Lyase</keyword>
<dbReference type="Proteomes" id="UP000245998">
    <property type="component" value="Unassembled WGS sequence"/>
</dbReference>
<keyword evidence="8" id="KW-0594">Phospholipid biosynthesis</keyword>
<evidence type="ECO:0000256" key="9">
    <source>
        <dbReference type="ARBA" id="ARBA00023239"/>
    </source>
</evidence>
<keyword evidence="6" id="KW-0443">Lipid metabolism</keyword>
<dbReference type="NCBIfam" id="NF002853">
    <property type="entry name" value="PRK03140.1"/>
    <property type="match status" value="1"/>
</dbReference>
<keyword evidence="14" id="KW-1185">Reference proteome</keyword>
<reference evidence="13 14" key="1">
    <citation type="submission" date="2018-04" db="EMBL/GenBank/DDBJ databases">
        <title>Camelliibacillus theae gen. nov., sp. nov., isolated from Pu'er tea.</title>
        <authorList>
            <person name="Niu L."/>
        </authorList>
    </citation>
    <scope>NUCLEOTIDE SEQUENCE [LARGE SCALE GENOMIC DNA]</scope>
    <source>
        <strain evidence="13 14">T8</strain>
    </source>
</reference>
<evidence type="ECO:0000256" key="6">
    <source>
        <dbReference type="ARBA" id="ARBA00023098"/>
    </source>
</evidence>
<keyword evidence="4" id="KW-0444">Lipid biosynthesis</keyword>
<keyword evidence="11" id="KW-0670">Pyruvate</keyword>
<dbReference type="EMBL" id="QCZG01000006">
    <property type="protein sequence ID" value="PWA12663.1"/>
    <property type="molecule type" value="Genomic_DNA"/>
</dbReference>
<dbReference type="UniPathway" id="UPA00558"/>
<evidence type="ECO:0000313" key="13">
    <source>
        <dbReference type="EMBL" id="PWA12663.1"/>
    </source>
</evidence>
<proteinExistence type="predicted"/>